<dbReference type="RefSeq" id="WP_017685436.1">
    <property type="nucleotide sequence ID" value="NZ_JFZZ01000140.1"/>
</dbReference>
<dbReference type="EMBL" id="JFZZ01000140">
    <property type="protein sequence ID" value="KAK87178.1"/>
    <property type="molecule type" value="Genomic_DNA"/>
</dbReference>
<name>A0A158LZS8_9BORD</name>
<feature type="transmembrane region" description="Helical" evidence="2">
    <location>
        <begin position="12"/>
        <end position="33"/>
    </location>
</feature>
<feature type="domain" description="HAMP" evidence="3">
    <location>
        <begin position="336"/>
        <end position="388"/>
    </location>
</feature>
<dbReference type="InterPro" id="IPR036457">
    <property type="entry name" value="PPM-type-like_dom_sf"/>
</dbReference>
<keyword evidence="2" id="KW-0812">Transmembrane</keyword>
<feature type="transmembrane region" description="Helical" evidence="2">
    <location>
        <begin position="311"/>
        <end position="334"/>
    </location>
</feature>
<dbReference type="InterPro" id="IPR003660">
    <property type="entry name" value="HAMP_dom"/>
</dbReference>
<evidence type="ECO:0000313" key="5">
    <source>
        <dbReference type="Proteomes" id="UP000026682"/>
    </source>
</evidence>
<protein>
    <submittedName>
        <fullName evidence="4">SpoIIE-like protein phosphatase domain protein</fullName>
    </submittedName>
</protein>
<dbReference type="Proteomes" id="UP000026682">
    <property type="component" value="Unassembled WGS sequence"/>
</dbReference>
<dbReference type="Gene3D" id="3.60.40.10">
    <property type="entry name" value="PPM-type phosphatase domain"/>
    <property type="match status" value="1"/>
</dbReference>
<dbReference type="SMART" id="SM00331">
    <property type="entry name" value="PP2C_SIG"/>
    <property type="match status" value="1"/>
</dbReference>
<accession>A0A158LZS8</accession>
<evidence type="ECO:0000313" key="4">
    <source>
        <dbReference type="EMBL" id="KAK87178.1"/>
    </source>
</evidence>
<reference evidence="4 5" key="1">
    <citation type="submission" date="2014-03" db="EMBL/GenBank/DDBJ databases">
        <title>Genome sequence of Bordetella holmseii.</title>
        <authorList>
            <person name="Harvill E."/>
            <person name="Goodfield L.L."/>
            <person name="Ivanov Y."/>
            <person name="Meyer J.A."/>
            <person name="Newth C."/>
            <person name="Cassiday P."/>
            <person name="Tondella M.L."/>
            <person name="Liao P."/>
            <person name="Zimmerman J."/>
            <person name="Meert K."/>
            <person name="Wessel D."/>
            <person name="Berger J."/>
            <person name="Dean J.M."/>
            <person name="Holubkov R."/>
            <person name="Burr J."/>
            <person name="Liu T."/>
            <person name="Brinkac L.M."/>
            <person name="Sanka R."/>
            <person name="Kim M."/>
            <person name="Losada L."/>
        </authorList>
    </citation>
    <scope>NUCLEOTIDE SEQUENCE [LARGE SCALE GENOMIC DNA]</scope>
    <source>
        <strain evidence="4 5">CDC-H585-BH</strain>
    </source>
</reference>
<dbReference type="SMART" id="SM00304">
    <property type="entry name" value="HAMP"/>
    <property type="match status" value="1"/>
</dbReference>
<dbReference type="PANTHER" id="PTHR43156:SF9">
    <property type="entry name" value="HAMP DOMAIN-CONTAINING PROTEIN"/>
    <property type="match status" value="1"/>
</dbReference>
<organism evidence="4 5">
    <name type="scientific">Bordetella holmesii CDC-H585-BH</name>
    <dbReference type="NCBI Taxonomy" id="1331206"/>
    <lineage>
        <taxon>Bacteria</taxon>
        <taxon>Pseudomonadati</taxon>
        <taxon>Pseudomonadota</taxon>
        <taxon>Betaproteobacteria</taxon>
        <taxon>Burkholderiales</taxon>
        <taxon>Alcaligenaceae</taxon>
        <taxon>Bordetella</taxon>
    </lineage>
</organism>
<dbReference type="Pfam" id="PF07228">
    <property type="entry name" value="SpoIIE"/>
    <property type="match status" value="1"/>
</dbReference>
<keyword evidence="2" id="KW-1133">Transmembrane helix</keyword>
<dbReference type="PANTHER" id="PTHR43156">
    <property type="entry name" value="STAGE II SPORULATION PROTEIN E-RELATED"/>
    <property type="match status" value="1"/>
</dbReference>
<dbReference type="Gene3D" id="6.10.340.10">
    <property type="match status" value="1"/>
</dbReference>
<gene>
    <name evidence="4" type="ORF">L497_3644</name>
</gene>
<dbReference type="SUPFAM" id="SSF158472">
    <property type="entry name" value="HAMP domain-like"/>
    <property type="match status" value="1"/>
</dbReference>
<dbReference type="Pfam" id="PF00672">
    <property type="entry name" value="HAMP"/>
    <property type="match status" value="1"/>
</dbReference>
<dbReference type="PROSITE" id="PS50885">
    <property type="entry name" value="HAMP"/>
    <property type="match status" value="1"/>
</dbReference>
<dbReference type="CDD" id="cd06225">
    <property type="entry name" value="HAMP"/>
    <property type="match status" value="1"/>
</dbReference>
<evidence type="ECO:0000256" key="2">
    <source>
        <dbReference type="SAM" id="Phobius"/>
    </source>
</evidence>
<dbReference type="NCBIfam" id="NF038263">
    <property type="entry name" value="prot_phos_SiaA"/>
    <property type="match status" value="1"/>
</dbReference>
<dbReference type="GO" id="GO:0007165">
    <property type="term" value="P:signal transduction"/>
    <property type="evidence" value="ECO:0007669"/>
    <property type="project" value="InterPro"/>
</dbReference>
<dbReference type="GeneID" id="93121292"/>
<sequence length="662" mass="73154">MAKWGLRKKSFMALLLACIVMLAPAILITWFVFDGVRDHFGRAFAENFTQLSRQRILAPVSREMALSTRLANSEVTRRWLHNENDPAARELFFREAEGYRRDFMGHAYFIASADSGNCYYSDATGQSDLPRYTLSRDATDDGWFYASLKSPDSYNINVNPDLKIKTTKVWINVQIRDGDQVLGLSGAGLDVGGFLREFVDSGRAGVTPVIIDEQGAIQAYKDATRIAYNSGAQGQAKEHGQIFSLLDAGDSRRNLEAAMQQAKEEPDGVAITWATIDGVRQLVAVAYMPELRWHAVTLVDFGAARLVDPGWLWPGIIGLAALFIALVLCFGFAIERLMLRPLRRLQQSARAIADGSYEVSLPPGGQDEIGDLSGAFGVMAEKVRKHTAELESKVRERTSALEMANREMAAARKKIDASIDYASLIQRAILPDRQMTQSLGAHHFVLWKPRDVVGGDFYVFRSDGANCLLGIMDCAGHGVPGALMTMLARAAIDLAVSEAGPRDPAAILKRTDGAIRAMLTDAQLPRALATNTDAGLVYIDREHRRLIYSGAKISLYASNGEDAREVHGARRALGDKRIGEYENLELPLQSGWTYYLVTDGFLDQAGGEFGFGFGNTRFAAMLKRHARRSMDEQAQAFSQVLAEYQGELPQRDDITLLSFRFD</sequence>
<comment type="caution">
    <text evidence="4">The sequence shown here is derived from an EMBL/GenBank/DDBJ whole genome shotgun (WGS) entry which is preliminary data.</text>
</comment>
<dbReference type="AlphaFoldDB" id="A0A158LZS8"/>
<dbReference type="InterPro" id="IPR001932">
    <property type="entry name" value="PPM-type_phosphatase-like_dom"/>
</dbReference>
<keyword evidence="1" id="KW-0378">Hydrolase</keyword>
<dbReference type="GO" id="GO:0016020">
    <property type="term" value="C:membrane"/>
    <property type="evidence" value="ECO:0007669"/>
    <property type="project" value="InterPro"/>
</dbReference>
<evidence type="ECO:0000256" key="1">
    <source>
        <dbReference type="ARBA" id="ARBA00022801"/>
    </source>
</evidence>
<keyword evidence="2" id="KW-0472">Membrane</keyword>
<evidence type="ECO:0000259" key="3">
    <source>
        <dbReference type="PROSITE" id="PS50885"/>
    </source>
</evidence>
<dbReference type="GO" id="GO:0016791">
    <property type="term" value="F:phosphatase activity"/>
    <property type="evidence" value="ECO:0007669"/>
    <property type="project" value="TreeGrafter"/>
</dbReference>
<proteinExistence type="predicted"/>
<dbReference type="InterPro" id="IPR052016">
    <property type="entry name" value="Bact_Sigma-Reg"/>
</dbReference>
<dbReference type="STRING" id="35814.BBB42_02545"/>
<dbReference type="PATRIC" id="fig|1331206.3.peg.3373"/>